<feature type="region of interest" description="Disordered" evidence="1">
    <location>
        <begin position="541"/>
        <end position="591"/>
    </location>
</feature>
<dbReference type="PANTHER" id="PTHR47487">
    <property type="entry name" value="OS06G0651300 PROTEIN-RELATED"/>
    <property type="match status" value="1"/>
</dbReference>
<dbReference type="AlphaFoldDB" id="A0A314UT69"/>
<evidence type="ECO:0000313" key="3">
    <source>
        <dbReference type="EMBL" id="PQM40707.1"/>
    </source>
</evidence>
<evidence type="ECO:0000256" key="1">
    <source>
        <dbReference type="SAM" id="MobiDB-lite"/>
    </source>
</evidence>
<protein>
    <recommendedName>
        <fullName evidence="2">C2H2-type domain-containing protein</fullName>
    </recommendedName>
</protein>
<feature type="compositionally biased region" description="Basic and acidic residues" evidence="1">
    <location>
        <begin position="582"/>
        <end position="591"/>
    </location>
</feature>
<dbReference type="InterPro" id="IPR036236">
    <property type="entry name" value="Znf_C2H2_sf"/>
</dbReference>
<sequence length="591" mass="64897">MEYSYPQTHQEDHTQYQQYQQYQQQQQQQEAAAAYDPSRIQAYDHSYQSYYPYNHHQQQYEYDHHQYQQYYNPTQDYRNSYDTTTTTTQHQFHQEPTSIHPPGVPIPPEPPHNSDPGQTHLQNAYYAHGVVENQQQQQRNSGSGGLKPAALAALSQLTQLSANMDAAQRATQPPIGQTPYRGGGRRGNRPFRGGGRGHFGYHGPRPDGSAHPFRGRGRGQGGGRHFPQYGAASNNLNSASVPAEGVAALMQPPSALVPGQAPLPVPTQVSSTSFWRPPHMAWCELCRVDCNTPEILEQHKNGKRHKKYMQLRDLRKNNSYKKNLTSEVVTDNNRNETDQKDTGANSEASAGPGNKSGDHFAARGRGFKRRMRGGEGCESQVVFDSHLSGKKHLATLKRFHGHRALYGEVGLQALYPSNFNAASTSAAPTSTAPPVQQGDNDPQALLAQLLMTYVLTQTQAQGSSPAPAPASAVGPVGTHNQLELIQGLQAMCQDGSQNAVILELKRQLQCAAAGNPETNTGNGTLEFEAKEVSIPISTSVVAPEENPVTSEQVSQTASDKECGAASSDPIFQPKVENQMQEPESKKEERTE</sequence>
<feature type="domain" description="C2H2-type" evidence="2">
    <location>
        <begin position="377"/>
        <end position="392"/>
    </location>
</feature>
<dbReference type="STRING" id="2094558.A0A314UT69"/>
<feature type="compositionally biased region" description="Polar residues" evidence="1">
    <location>
        <begin position="547"/>
        <end position="557"/>
    </location>
</feature>
<dbReference type="EMBL" id="PJQY01003040">
    <property type="protein sequence ID" value="PQM40707.1"/>
    <property type="molecule type" value="Genomic_DNA"/>
</dbReference>
<feature type="compositionally biased region" description="Low complexity" evidence="1">
    <location>
        <begin position="15"/>
        <end position="36"/>
    </location>
</feature>
<feature type="region of interest" description="Disordered" evidence="1">
    <location>
        <begin position="1"/>
        <end position="36"/>
    </location>
</feature>
<evidence type="ECO:0000259" key="2">
    <source>
        <dbReference type="Pfam" id="PF12874"/>
    </source>
</evidence>
<feature type="region of interest" description="Disordered" evidence="1">
    <location>
        <begin position="81"/>
        <end position="120"/>
    </location>
</feature>
<gene>
    <name evidence="3" type="ORF">Pyn_02808</name>
</gene>
<organism evidence="3 4">
    <name type="scientific">Prunus yedoensis var. nudiflora</name>
    <dbReference type="NCBI Taxonomy" id="2094558"/>
    <lineage>
        <taxon>Eukaryota</taxon>
        <taxon>Viridiplantae</taxon>
        <taxon>Streptophyta</taxon>
        <taxon>Embryophyta</taxon>
        <taxon>Tracheophyta</taxon>
        <taxon>Spermatophyta</taxon>
        <taxon>Magnoliopsida</taxon>
        <taxon>eudicotyledons</taxon>
        <taxon>Gunneridae</taxon>
        <taxon>Pentapetalae</taxon>
        <taxon>rosids</taxon>
        <taxon>fabids</taxon>
        <taxon>Rosales</taxon>
        <taxon>Rosaceae</taxon>
        <taxon>Amygdaloideae</taxon>
        <taxon>Amygdaleae</taxon>
        <taxon>Prunus</taxon>
    </lineage>
</organism>
<feature type="region of interest" description="Disordered" evidence="1">
    <location>
        <begin position="167"/>
        <end position="186"/>
    </location>
</feature>
<dbReference type="Proteomes" id="UP000250321">
    <property type="component" value="Unassembled WGS sequence"/>
</dbReference>
<feature type="compositionally biased region" description="Polar residues" evidence="1">
    <location>
        <begin position="320"/>
        <end position="332"/>
    </location>
</feature>
<dbReference type="InterPro" id="IPR013087">
    <property type="entry name" value="Znf_C2H2_type"/>
</dbReference>
<feature type="domain" description="C2H2-type" evidence="2">
    <location>
        <begin position="282"/>
        <end position="305"/>
    </location>
</feature>
<name>A0A314UT69_PRUYE</name>
<dbReference type="Pfam" id="PF12874">
    <property type="entry name" value="zf-met"/>
    <property type="match status" value="2"/>
</dbReference>
<proteinExistence type="predicted"/>
<dbReference type="PANTHER" id="PTHR47487:SF3">
    <property type="entry name" value="GLUTENIN, HIGH MOLECULAR WEIGHT SUBUNIT 12-LIKE"/>
    <property type="match status" value="1"/>
</dbReference>
<dbReference type="SUPFAM" id="SSF57667">
    <property type="entry name" value="beta-beta-alpha zinc fingers"/>
    <property type="match status" value="1"/>
</dbReference>
<evidence type="ECO:0000313" key="4">
    <source>
        <dbReference type="Proteomes" id="UP000250321"/>
    </source>
</evidence>
<feature type="region of interest" description="Disordered" evidence="1">
    <location>
        <begin position="301"/>
        <end position="361"/>
    </location>
</feature>
<keyword evidence="4" id="KW-1185">Reference proteome</keyword>
<dbReference type="OrthoDB" id="434647at2759"/>
<accession>A0A314UT69</accession>
<feature type="compositionally biased region" description="Pro residues" evidence="1">
    <location>
        <begin position="102"/>
        <end position="113"/>
    </location>
</feature>
<comment type="caution">
    <text evidence="3">The sequence shown here is derived from an EMBL/GenBank/DDBJ whole genome shotgun (WGS) entry which is preliminary data.</text>
</comment>
<reference evidence="3 4" key="1">
    <citation type="submission" date="2018-02" db="EMBL/GenBank/DDBJ databases">
        <title>Draft genome of wild Prunus yedoensis var. nudiflora.</title>
        <authorList>
            <person name="Baek S."/>
            <person name="Kim J.-H."/>
            <person name="Choi K."/>
            <person name="Kim G.-B."/>
            <person name="Cho A."/>
            <person name="Jang H."/>
            <person name="Shin C.-H."/>
            <person name="Yu H.-J."/>
            <person name="Mun J.-H."/>
        </authorList>
    </citation>
    <scope>NUCLEOTIDE SEQUENCE [LARGE SCALE GENOMIC DNA]</scope>
    <source>
        <strain evidence="4">cv. Jeju island</strain>
        <tissue evidence="3">Leaf</tissue>
    </source>
</reference>
<dbReference type="Gene3D" id="3.30.160.60">
    <property type="entry name" value="Classic Zinc Finger"/>
    <property type="match status" value="1"/>
</dbReference>